<keyword evidence="4 7" id="KW-1133">Transmembrane helix</keyword>
<keyword evidence="3 6" id="KW-0812">Transmembrane</keyword>
<dbReference type="InterPro" id="IPR000298">
    <property type="entry name" value="Cyt_c_oxidase-like_su3"/>
</dbReference>
<keyword evidence="10" id="KW-1185">Reference proteome</keyword>
<proteinExistence type="inferred from homology"/>
<dbReference type="STRING" id="279058.LT85_3062"/>
<dbReference type="RefSeq" id="WP_038490222.1">
    <property type="nucleotide sequence ID" value="NZ_CP009962.1"/>
</dbReference>
<name>A0A0A1FEK0_9BURK</name>
<evidence type="ECO:0000256" key="7">
    <source>
        <dbReference type="SAM" id="Phobius"/>
    </source>
</evidence>
<dbReference type="PANTHER" id="PTHR11403:SF10">
    <property type="entry name" value="CYTOCHROME C OXIDASE"/>
    <property type="match status" value="1"/>
</dbReference>
<feature type="transmembrane region" description="Helical" evidence="7">
    <location>
        <begin position="101"/>
        <end position="119"/>
    </location>
</feature>
<comment type="subcellular location">
    <subcellularLocation>
        <location evidence="6">Cell membrane</location>
        <topology evidence="6">Multi-pass membrane protein</topology>
    </subcellularLocation>
    <subcellularLocation>
        <location evidence="1">Membrane</location>
        <topology evidence="1">Multi-pass membrane protein</topology>
    </subcellularLocation>
</comment>
<feature type="transmembrane region" description="Helical" evidence="7">
    <location>
        <begin position="183"/>
        <end position="201"/>
    </location>
</feature>
<keyword evidence="5 7" id="KW-0472">Membrane</keyword>
<dbReference type="GO" id="GO:0005886">
    <property type="term" value="C:plasma membrane"/>
    <property type="evidence" value="ECO:0007669"/>
    <property type="project" value="UniProtKB-SubCell"/>
</dbReference>
<comment type="similarity">
    <text evidence="2 6">Belongs to the cytochrome c oxidase subunit 3 family.</text>
</comment>
<dbReference type="GO" id="GO:0019646">
    <property type="term" value="P:aerobic electron transport chain"/>
    <property type="evidence" value="ECO:0007669"/>
    <property type="project" value="InterPro"/>
</dbReference>
<evidence type="ECO:0000313" key="9">
    <source>
        <dbReference type="EMBL" id="AIY42220.1"/>
    </source>
</evidence>
<feature type="transmembrane region" description="Helical" evidence="7">
    <location>
        <begin position="139"/>
        <end position="162"/>
    </location>
</feature>
<dbReference type="InterPro" id="IPR013833">
    <property type="entry name" value="Cyt_c_oxidase_su3_a-hlx"/>
</dbReference>
<feature type="transmembrane region" description="Helical" evidence="7">
    <location>
        <begin position="32"/>
        <end position="53"/>
    </location>
</feature>
<evidence type="ECO:0000313" key="10">
    <source>
        <dbReference type="Proteomes" id="UP000030302"/>
    </source>
</evidence>
<dbReference type="PROSITE" id="PS50253">
    <property type="entry name" value="COX3"/>
    <property type="match status" value="1"/>
</dbReference>
<feature type="domain" description="Heme-copper oxidase subunit III family profile" evidence="8">
    <location>
        <begin position="29"/>
        <end position="203"/>
    </location>
</feature>
<evidence type="ECO:0000256" key="2">
    <source>
        <dbReference type="ARBA" id="ARBA00010581"/>
    </source>
</evidence>
<dbReference type="EMBL" id="CP009962">
    <property type="protein sequence ID" value="AIY42220.1"/>
    <property type="molecule type" value="Genomic_DNA"/>
</dbReference>
<dbReference type="Pfam" id="PF00510">
    <property type="entry name" value="COX3"/>
    <property type="match status" value="1"/>
</dbReference>
<dbReference type="EC" id="1.9.3.1" evidence="9"/>
<evidence type="ECO:0000256" key="5">
    <source>
        <dbReference type="ARBA" id="ARBA00023136"/>
    </source>
</evidence>
<reference evidence="10" key="1">
    <citation type="journal article" date="2014" name="Soil Biol. Biochem.">
        <title>Structure and function of bacterial communities in ageing soils: Insights from the Mendocino ecological staircase.</title>
        <authorList>
            <person name="Uroz S."/>
            <person name="Tech J.J."/>
            <person name="Sawaya N.A."/>
            <person name="Frey-Klett P."/>
            <person name="Leveau J.H.J."/>
        </authorList>
    </citation>
    <scope>NUCLEOTIDE SEQUENCE [LARGE SCALE GENOMIC DNA]</scope>
    <source>
        <strain evidence="10">Cal35</strain>
    </source>
</reference>
<evidence type="ECO:0000256" key="6">
    <source>
        <dbReference type="RuleBase" id="RU003376"/>
    </source>
</evidence>
<dbReference type="GO" id="GO:0016491">
    <property type="term" value="F:oxidoreductase activity"/>
    <property type="evidence" value="ECO:0007669"/>
    <property type="project" value="UniProtKB-KW"/>
</dbReference>
<dbReference type="GO" id="GO:0004129">
    <property type="term" value="F:cytochrome-c oxidase activity"/>
    <property type="evidence" value="ECO:0007669"/>
    <property type="project" value="InterPro"/>
</dbReference>
<dbReference type="AlphaFoldDB" id="A0A0A1FEK0"/>
<dbReference type="SUPFAM" id="SSF81452">
    <property type="entry name" value="Cytochrome c oxidase subunit III-like"/>
    <property type="match status" value="1"/>
</dbReference>
<evidence type="ECO:0000256" key="4">
    <source>
        <dbReference type="ARBA" id="ARBA00022989"/>
    </source>
</evidence>
<evidence type="ECO:0000256" key="1">
    <source>
        <dbReference type="ARBA" id="ARBA00004141"/>
    </source>
</evidence>
<dbReference type="KEGG" id="care:LT85_3062"/>
<dbReference type="InterPro" id="IPR024791">
    <property type="entry name" value="Cyt_c/ubiquinol_Oxase_su3"/>
</dbReference>
<dbReference type="Proteomes" id="UP000030302">
    <property type="component" value="Chromosome"/>
</dbReference>
<organism evidence="9 10">
    <name type="scientific">Collimonas arenae</name>
    <dbReference type="NCBI Taxonomy" id="279058"/>
    <lineage>
        <taxon>Bacteria</taxon>
        <taxon>Pseudomonadati</taxon>
        <taxon>Pseudomonadota</taxon>
        <taxon>Betaproteobacteria</taxon>
        <taxon>Burkholderiales</taxon>
        <taxon>Oxalobacteraceae</taxon>
        <taxon>Collimonas</taxon>
    </lineage>
</organism>
<accession>A0A0A1FEK0</accession>
<gene>
    <name evidence="9" type="primary">coxO</name>
    <name evidence="9" type="ORF">LT85_3062</name>
</gene>
<sequence length="213" mass="23659">MSHAAIMKSSGPGYGKPAADNPLERRYAAISVALWLFMAVATALFLLFIAAYIMRMEAADWSPLAMPWQLWLSTSILVIASVFLQLAVAAAHVRQMERAHTLLMVAGFWSIAFLGAQFWGWQALQAIHVTANGNPAGSFFYLLTAMHGLHVAGGLVGWSMAAAGSWRQEPRRLAWRIRLCARYWHFLLAVWLLLFAALGWLTPDLVRMVCGTR</sequence>
<dbReference type="InterPro" id="IPR035973">
    <property type="entry name" value="Cyt_c_oxidase_su3-like_sf"/>
</dbReference>
<evidence type="ECO:0000256" key="3">
    <source>
        <dbReference type="ARBA" id="ARBA00022692"/>
    </source>
</evidence>
<dbReference type="HOGENOM" id="CLU_044071_4_0_4"/>
<feature type="transmembrane region" description="Helical" evidence="7">
    <location>
        <begin position="68"/>
        <end position="89"/>
    </location>
</feature>
<protein>
    <submittedName>
        <fullName evidence="9">Alternative cytochrome c oxidase polypeptide CoxO</fullName>
        <ecNumber evidence="9">1.9.3.1</ecNumber>
    </submittedName>
</protein>
<evidence type="ECO:0000259" key="8">
    <source>
        <dbReference type="PROSITE" id="PS50253"/>
    </source>
</evidence>
<dbReference type="Gene3D" id="1.20.120.80">
    <property type="entry name" value="Cytochrome c oxidase, subunit III, four-helix bundle"/>
    <property type="match status" value="1"/>
</dbReference>
<keyword evidence="9" id="KW-0560">Oxidoreductase</keyword>
<dbReference type="PANTHER" id="PTHR11403">
    <property type="entry name" value="CYTOCHROME C OXIDASE SUBUNIT III"/>
    <property type="match status" value="1"/>
</dbReference>